<dbReference type="Proteomes" id="UP000035963">
    <property type="component" value="Unassembled WGS sequence"/>
</dbReference>
<organism evidence="1 2">
    <name type="scientific">Caballeronia mineralivorans PML1(12)</name>
    <dbReference type="NCBI Taxonomy" id="908627"/>
    <lineage>
        <taxon>Bacteria</taxon>
        <taxon>Pseudomonadati</taxon>
        <taxon>Pseudomonadota</taxon>
        <taxon>Betaproteobacteria</taxon>
        <taxon>Burkholderiales</taxon>
        <taxon>Burkholderiaceae</taxon>
        <taxon>Caballeronia</taxon>
    </lineage>
</organism>
<evidence type="ECO:0000313" key="1">
    <source>
        <dbReference type="EMBL" id="KLU27786.1"/>
    </source>
</evidence>
<dbReference type="AlphaFoldDB" id="A0A0J1D578"/>
<name>A0A0J1D578_9BURK</name>
<sequence>MLPTFFSPALFEVPRGYVEPMVQYLRLANTTLDFLFYDVNAFRADLSKLGWDVEVDESPLDPSGLTRLLKRLDLSALSNPEGAILVVDAAERPYVKAFRSVAKFLDDNAAKKIGAISITGVGSSALGSAAFAWNLSTALGKPVAAIVPGYGVADVIQQALGGWFGFEMYSYWIKQPVQDVLANTQPQVASIGRALLATTPGHKKATTGAPVFRSGSGSSDVLHAILKSSDRAMHVFGHSKGALVIANAILDLPAPILAKLSVVTFGCSVSESAGVGSYEQFLGVFDLLGIINSGGNAAGHLVDTWHSTNTAMPYTMHVASLSRKLQS</sequence>
<dbReference type="InterPro" id="IPR029058">
    <property type="entry name" value="AB_hydrolase_fold"/>
</dbReference>
<dbReference type="OrthoDB" id="9130337at2"/>
<accession>A0A0J1D578</accession>
<proteinExistence type="predicted"/>
<dbReference type="RefSeq" id="WP_152693067.1">
    <property type="nucleotide sequence ID" value="NZ_AEJF01000016.1"/>
</dbReference>
<comment type="caution">
    <text evidence="1">The sequence shown here is derived from an EMBL/GenBank/DDBJ whole genome shotgun (WGS) entry which is preliminary data.</text>
</comment>
<dbReference type="PATRIC" id="fig|908627.4.peg.608"/>
<dbReference type="SUPFAM" id="SSF53474">
    <property type="entry name" value="alpha/beta-Hydrolases"/>
    <property type="match status" value="1"/>
</dbReference>
<dbReference type="EMBL" id="AEJF01000016">
    <property type="protein sequence ID" value="KLU27786.1"/>
    <property type="molecule type" value="Genomic_DNA"/>
</dbReference>
<evidence type="ECO:0000313" key="2">
    <source>
        <dbReference type="Proteomes" id="UP000035963"/>
    </source>
</evidence>
<gene>
    <name evidence="1" type="ORF">EOS_02715</name>
</gene>
<protein>
    <submittedName>
        <fullName evidence="1">Uncharacterized protein</fullName>
    </submittedName>
</protein>
<keyword evidence="2" id="KW-1185">Reference proteome</keyword>
<reference evidence="1 2" key="1">
    <citation type="journal article" date="2015" name="Genome Announc.">
        <title>Draft Genome Sequence of Burkholderia sp. Strain PML1(12), an Ectomycorrhizosphere-Inhabiting Bacterium with Effective Mineral-Weathering Ability.</title>
        <authorList>
            <person name="Uroz S."/>
            <person name="Oger P."/>
        </authorList>
    </citation>
    <scope>NUCLEOTIDE SEQUENCE [LARGE SCALE GENOMIC DNA]</scope>
    <source>
        <strain evidence="2">PML1(12)</strain>
    </source>
</reference>